<evidence type="ECO:0000256" key="3">
    <source>
        <dbReference type="ARBA" id="ARBA00022729"/>
    </source>
</evidence>
<reference evidence="10" key="1">
    <citation type="journal article" date="2019" name="Int. J. Syst. Evol. Microbiol.">
        <title>The Global Catalogue of Microorganisms (GCM) 10K type strain sequencing project: providing services to taxonomists for standard genome sequencing and annotation.</title>
        <authorList>
            <consortium name="The Broad Institute Genomics Platform"/>
            <consortium name="The Broad Institute Genome Sequencing Center for Infectious Disease"/>
            <person name="Wu L."/>
            <person name="Ma J."/>
        </authorList>
    </citation>
    <scope>NUCLEOTIDE SEQUENCE [LARGE SCALE GENOMIC DNA]</scope>
    <source>
        <strain evidence="10">JCM 16544</strain>
    </source>
</reference>
<evidence type="ECO:0000256" key="7">
    <source>
        <dbReference type="SAM" id="MobiDB-lite"/>
    </source>
</evidence>
<keyword evidence="4" id="KW-0319">Glycerol metabolism</keyword>
<dbReference type="SUPFAM" id="SSF51695">
    <property type="entry name" value="PLC-like phosphodiesterases"/>
    <property type="match status" value="1"/>
</dbReference>
<keyword evidence="3" id="KW-0732">Signal</keyword>
<evidence type="ECO:0000256" key="5">
    <source>
        <dbReference type="ARBA" id="ARBA00022801"/>
    </source>
</evidence>
<evidence type="ECO:0000313" key="9">
    <source>
        <dbReference type="EMBL" id="GAA3632720.1"/>
    </source>
</evidence>
<dbReference type="PANTHER" id="PTHR43620:SF7">
    <property type="entry name" value="GLYCEROPHOSPHODIESTER PHOSPHODIESTERASE GDPD5-RELATED"/>
    <property type="match status" value="1"/>
</dbReference>
<dbReference type="Gene3D" id="3.20.20.190">
    <property type="entry name" value="Phosphatidylinositol (PI) phosphodiesterase"/>
    <property type="match status" value="1"/>
</dbReference>
<protein>
    <recommendedName>
        <fullName evidence="2">glycerophosphodiester phosphodiesterase</fullName>
        <ecNumber evidence="2">3.1.4.46</ecNumber>
    </recommendedName>
</protein>
<dbReference type="EC" id="3.1.4.46" evidence="2"/>
<evidence type="ECO:0000256" key="4">
    <source>
        <dbReference type="ARBA" id="ARBA00022798"/>
    </source>
</evidence>
<keyword evidence="5" id="KW-0378">Hydrolase</keyword>
<dbReference type="PROSITE" id="PS51704">
    <property type="entry name" value="GP_PDE"/>
    <property type="match status" value="1"/>
</dbReference>
<dbReference type="Pfam" id="PF03009">
    <property type="entry name" value="GDPD"/>
    <property type="match status" value="1"/>
</dbReference>
<accession>A0ABP7AHG8</accession>
<dbReference type="InterPro" id="IPR030395">
    <property type="entry name" value="GP_PDE_dom"/>
</dbReference>
<evidence type="ECO:0000259" key="8">
    <source>
        <dbReference type="PROSITE" id="PS51704"/>
    </source>
</evidence>
<sequence>MPRRTPLVIGHRGAPGYRPEHSRSSYALALAMGVDAVEPDVVLTRDGVLVVRHENEISGTTDVAHRPEFADRRTSKTIDGTEHVGWFTEDFSWAELSTLRCRERLPHLRATSASFDDAQPVLRLRDVLDLVRVASLEQGREIGVVLEIKHATYFHSLGFDVPAIVAAELAAAGWADGALPLTIESFESTVLLRVREHGVVGTWIYLLEASGRPFDLVAALGKASAPTYKRTASPEGLDEIAGLVDGISVDKKVILAPDRLGRVTGPSPIVTDAHARGLRVFTWTCRPENAFLAGQFRSKAGDAALGDWQGEWGVIRDAGVDGVFVDHADLGVAFFGAG</sequence>
<evidence type="ECO:0000313" key="10">
    <source>
        <dbReference type="Proteomes" id="UP001501697"/>
    </source>
</evidence>
<feature type="region of interest" description="Disordered" evidence="7">
    <location>
        <begin position="1"/>
        <end position="20"/>
    </location>
</feature>
<feature type="domain" description="GP-PDE" evidence="8">
    <location>
        <begin position="6"/>
        <end position="335"/>
    </location>
</feature>
<comment type="similarity">
    <text evidence="1">Belongs to the glycerophosphoryl diester phosphodiesterase family.</text>
</comment>
<evidence type="ECO:0000256" key="1">
    <source>
        <dbReference type="ARBA" id="ARBA00007277"/>
    </source>
</evidence>
<gene>
    <name evidence="9" type="ORF">GCM10022200_14590</name>
</gene>
<evidence type="ECO:0000256" key="6">
    <source>
        <dbReference type="ARBA" id="ARBA00047512"/>
    </source>
</evidence>
<evidence type="ECO:0000256" key="2">
    <source>
        <dbReference type="ARBA" id="ARBA00012247"/>
    </source>
</evidence>
<keyword evidence="10" id="KW-1185">Reference proteome</keyword>
<dbReference type="InterPro" id="IPR017946">
    <property type="entry name" value="PLC-like_Pdiesterase_TIM-brl"/>
</dbReference>
<dbReference type="EMBL" id="BAAAYU010000005">
    <property type="protein sequence ID" value="GAA3632720.1"/>
    <property type="molecule type" value="Genomic_DNA"/>
</dbReference>
<comment type="caution">
    <text evidence="9">The sequence shown here is derived from an EMBL/GenBank/DDBJ whole genome shotgun (WGS) entry which is preliminary data.</text>
</comment>
<name>A0ABP7AHG8_9MICO</name>
<dbReference type="RefSeq" id="WP_344737331.1">
    <property type="nucleotide sequence ID" value="NZ_BAAAYU010000005.1"/>
</dbReference>
<comment type="catalytic activity">
    <reaction evidence="6">
        <text>a sn-glycero-3-phosphodiester + H2O = an alcohol + sn-glycerol 3-phosphate + H(+)</text>
        <dbReference type="Rhea" id="RHEA:12969"/>
        <dbReference type="ChEBI" id="CHEBI:15377"/>
        <dbReference type="ChEBI" id="CHEBI:15378"/>
        <dbReference type="ChEBI" id="CHEBI:30879"/>
        <dbReference type="ChEBI" id="CHEBI:57597"/>
        <dbReference type="ChEBI" id="CHEBI:83408"/>
        <dbReference type="EC" id="3.1.4.46"/>
    </reaction>
</comment>
<organism evidence="9 10">
    <name type="scientific">Microbacterium awajiense</name>
    <dbReference type="NCBI Taxonomy" id="415214"/>
    <lineage>
        <taxon>Bacteria</taxon>
        <taxon>Bacillati</taxon>
        <taxon>Actinomycetota</taxon>
        <taxon>Actinomycetes</taxon>
        <taxon>Micrococcales</taxon>
        <taxon>Microbacteriaceae</taxon>
        <taxon>Microbacterium</taxon>
    </lineage>
</organism>
<dbReference type="Proteomes" id="UP001501697">
    <property type="component" value="Unassembled WGS sequence"/>
</dbReference>
<dbReference type="PANTHER" id="PTHR43620">
    <property type="entry name" value="GLYCEROPHOSPHORYL DIESTER PHOSPHODIESTERASE"/>
    <property type="match status" value="1"/>
</dbReference>
<proteinExistence type="inferred from homology"/>